<gene>
    <name evidence="2" type="ORF">CCHR01_04377</name>
</gene>
<evidence type="ECO:0000313" key="2">
    <source>
        <dbReference type="EMBL" id="KAK1853027.1"/>
    </source>
</evidence>
<reference evidence="2" key="1">
    <citation type="submission" date="2023-01" db="EMBL/GenBank/DDBJ databases">
        <title>Colletotrichum chrysophilum M932 genome sequence.</title>
        <authorList>
            <person name="Baroncelli R."/>
        </authorList>
    </citation>
    <scope>NUCLEOTIDE SEQUENCE</scope>
    <source>
        <strain evidence="2">M932</strain>
    </source>
</reference>
<protein>
    <submittedName>
        <fullName evidence="2">Transposase</fullName>
    </submittedName>
</protein>
<dbReference type="SUPFAM" id="SSF46689">
    <property type="entry name" value="Homeodomain-like"/>
    <property type="match status" value="1"/>
</dbReference>
<evidence type="ECO:0000313" key="3">
    <source>
        <dbReference type="Proteomes" id="UP001243330"/>
    </source>
</evidence>
<accession>A0AAD9ATN8</accession>
<comment type="caution">
    <text evidence="2">The sequence shown here is derived from an EMBL/GenBank/DDBJ whole genome shotgun (WGS) entry which is preliminary data.</text>
</comment>
<dbReference type="InterPro" id="IPR009057">
    <property type="entry name" value="Homeodomain-like_sf"/>
</dbReference>
<proteinExistence type="predicted"/>
<dbReference type="EMBL" id="JAQOWY010000063">
    <property type="protein sequence ID" value="KAK1853027.1"/>
    <property type="molecule type" value="Genomic_DNA"/>
</dbReference>
<keyword evidence="3" id="KW-1185">Reference proteome</keyword>
<dbReference type="Pfam" id="PF05225">
    <property type="entry name" value="HTH_psq"/>
    <property type="match status" value="1"/>
</dbReference>
<organism evidence="2 3">
    <name type="scientific">Colletotrichum chrysophilum</name>
    <dbReference type="NCBI Taxonomy" id="1836956"/>
    <lineage>
        <taxon>Eukaryota</taxon>
        <taxon>Fungi</taxon>
        <taxon>Dikarya</taxon>
        <taxon>Ascomycota</taxon>
        <taxon>Pezizomycotina</taxon>
        <taxon>Sordariomycetes</taxon>
        <taxon>Hypocreomycetidae</taxon>
        <taxon>Glomerellales</taxon>
        <taxon>Glomerellaceae</taxon>
        <taxon>Colletotrichum</taxon>
        <taxon>Colletotrichum gloeosporioides species complex</taxon>
    </lineage>
</organism>
<sequence>MPNASQESRIILVIEAIQLNPQLSIRHAATLYDIPKVTLHARMNGRTSKANSRNARLNLINTEEEAIKRGSRPVGKRWTERFIKRRPELKTRFSRVYDY</sequence>
<feature type="domain" description="HTH psq-type" evidence="1">
    <location>
        <begin position="14"/>
        <end position="49"/>
    </location>
</feature>
<name>A0AAD9ATN8_9PEZI</name>
<dbReference type="InterPro" id="IPR007889">
    <property type="entry name" value="HTH_Psq"/>
</dbReference>
<dbReference type="GO" id="GO:0003677">
    <property type="term" value="F:DNA binding"/>
    <property type="evidence" value="ECO:0007669"/>
    <property type="project" value="InterPro"/>
</dbReference>
<evidence type="ECO:0000259" key="1">
    <source>
        <dbReference type="Pfam" id="PF05225"/>
    </source>
</evidence>
<dbReference type="Gene3D" id="1.10.10.60">
    <property type="entry name" value="Homeodomain-like"/>
    <property type="match status" value="1"/>
</dbReference>
<dbReference type="Proteomes" id="UP001243330">
    <property type="component" value="Unassembled WGS sequence"/>
</dbReference>
<dbReference type="AlphaFoldDB" id="A0AAD9ATN8"/>